<gene>
    <name evidence="3" type="ORF">EI77_01215</name>
</gene>
<dbReference type="PANTHER" id="PTHR23150:SF19">
    <property type="entry name" value="FORMYLGLYCINE-GENERATING ENZYME"/>
    <property type="match status" value="1"/>
</dbReference>
<dbReference type="InterPro" id="IPR011040">
    <property type="entry name" value="Sialidase"/>
</dbReference>
<dbReference type="InterPro" id="IPR042095">
    <property type="entry name" value="SUMF_sf"/>
</dbReference>
<evidence type="ECO:0000313" key="4">
    <source>
        <dbReference type="Proteomes" id="UP000295662"/>
    </source>
</evidence>
<accession>A0A4V3FIC6</accession>
<evidence type="ECO:0000259" key="1">
    <source>
        <dbReference type="Pfam" id="PF03781"/>
    </source>
</evidence>
<dbReference type="Proteomes" id="UP000295662">
    <property type="component" value="Unassembled WGS sequence"/>
</dbReference>
<dbReference type="InterPro" id="IPR016187">
    <property type="entry name" value="CTDL_fold"/>
</dbReference>
<proteinExistence type="predicted"/>
<feature type="domain" description="Sulfatase-modifying factor enzyme-like" evidence="1">
    <location>
        <begin position="8"/>
        <end position="254"/>
    </location>
</feature>
<dbReference type="SUPFAM" id="SSF50939">
    <property type="entry name" value="Sialidases"/>
    <property type="match status" value="1"/>
</dbReference>
<dbReference type="CDD" id="cd15482">
    <property type="entry name" value="Sialidase_non-viral"/>
    <property type="match status" value="1"/>
</dbReference>
<dbReference type="AlphaFoldDB" id="A0A4V3FIC6"/>
<keyword evidence="4" id="KW-1185">Reference proteome</keyword>
<sequence length="658" mass="73617">MTNSIGMQFVSIDSGTFVMGQDGPETDHQMMKHPEKFDDADADEKPAHRVTISQPFQMSVMEVTLGQYRQFKPDHLKHGTDSDAVTQVSWKDAVSFCEWLSAKEQQPYRLPTEAEWEYACRSGSSTLFHTGDSLPPGFQKWSSDIGFRDRYFKGAVLPTEYRTEVSRLDMLRGGQTPANAWGLKDMHGNVSEWCADWYGPYQTGSQTDALGPNDGDFRVFRGGHHSIFTRVLRSANRSAWLPESSSDRIGFRVVLGLPPKGANTPPAPTPLNGQNVSQSLAKIPTVSEDAPLFEGPRPFVKIARNSYGPLFFRHNHSPSITECPNGDLLAVWYSCANEDGAELSNVASRLRRGTSDWEPASVFWDGPDVNDHAPKVWWDGEKTLFNFVRGLRENLVRTSTDNGATWSKARLIQPPGEFGNQVIRLHDGTLVLGHDSRQVSLVTSTDAGESWTFNDVKQRVSDFQPGGQGFRYPGIHAPMIQLKDGGIMAMSRLDPPEDQEKFQFKTPVSFTADLGKTWAYEASVFPAISSVQRAAMIRLQDGSILFCSFTDQWRDWKNRRGMTFKNSSGEFTGFGLFVALSYDEGKTWPIRRLVTPGGKKIQVNTIDQVEFTMSDTYAEPCGYLAVTQTRDGAIQLITSKNHYWFNTAWIKALPSHSN</sequence>
<dbReference type="RefSeq" id="WP_166647065.1">
    <property type="nucleotide sequence ID" value="NZ_SOCA01000001.1"/>
</dbReference>
<comment type="caution">
    <text evidence="3">The sequence shown here is derived from an EMBL/GenBank/DDBJ whole genome shotgun (WGS) entry which is preliminary data.</text>
</comment>
<evidence type="ECO:0000313" key="3">
    <source>
        <dbReference type="EMBL" id="TDU81903.1"/>
    </source>
</evidence>
<dbReference type="EMBL" id="SOCA01000001">
    <property type="protein sequence ID" value="TDU81903.1"/>
    <property type="molecule type" value="Genomic_DNA"/>
</dbReference>
<dbReference type="SUPFAM" id="SSF56436">
    <property type="entry name" value="C-type lectin-like"/>
    <property type="match status" value="1"/>
</dbReference>
<dbReference type="GO" id="GO:0120147">
    <property type="term" value="F:formylglycine-generating oxidase activity"/>
    <property type="evidence" value="ECO:0007669"/>
    <property type="project" value="TreeGrafter"/>
</dbReference>
<name>A0A4V3FIC6_9BACT</name>
<dbReference type="Gene3D" id="2.120.10.10">
    <property type="match status" value="1"/>
</dbReference>
<dbReference type="PANTHER" id="PTHR23150">
    <property type="entry name" value="SULFATASE MODIFYING FACTOR 1, 2"/>
    <property type="match status" value="1"/>
</dbReference>
<feature type="domain" description="Sialidase" evidence="2">
    <location>
        <begin position="326"/>
        <end position="634"/>
    </location>
</feature>
<dbReference type="Gene3D" id="3.90.1580.10">
    <property type="entry name" value="paralog of FGE (formylglycine-generating enzyme)"/>
    <property type="match status" value="1"/>
</dbReference>
<dbReference type="InterPro" id="IPR005532">
    <property type="entry name" value="SUMF_dom"/>
</dbReference>
<dbReference type="Pfam" id="PF03781">
    <property type="entry name" value="FGE-sulfatase"/>
    <property type="match status" value="1"/>
</dbReference>
<dbReference type="Pfam" id="PF13088">
    <property type="entry name" value="BNR_2"/>
    <property type="match status" value="1"/>
</dbReference>
<dbReference type="InterPro" id="IPR036278">
    <property type="entry name" value="Sialidase_sf"/>
</dbReference>
<dbReference type="InterPro" id="IPR051043">
    <property type="entry name" value="Sulfatase_Mod_Factor_Kinase"/>
</dbReference>
<reference evidence="3 4" key="1">
    <citation type="submission" date="2019-03" db="EMBL/GenBank/DDBJ databases">
        <title>Genomic Encyclopedia of Archaeal and Bacterial Type Strains, Phase II (KMG-II): from individual species to whole genera.</title>
        <authorList>
            <person name="Goeker M."/>
        </authorList>
    </citation>
    <scope>NUCLEOTIDE SEQUENCE [LARGE SCALE GENOMIC DNA]</scope>
    <source>
        <strain evidence="3 4">ATCC 25309</strain>
    </source>
</reference>
<organism evidence="3 4">
    <name type="scientific">Prosthecobacter fusiformis</name>
    <dbReference type="NCBI Taxonomy" id="48464"/>
    <lineage>
        <taxon>Bacteria</taxon>
        <taxon>Pseudomonadati</taxon>
        <taxon>Verrucomicrobiota</taxon>
        <taxon>Verrucomicrobiia</taxon>
        <taxon>Verrucomicrobiales</taxon>
        <taxon>Verrucomicrobiaceae</taxon>
        <taxon>Prosthecobacter</taxon>
    </lineage>
</organism>
<evidence type="ECO:0000259" key="2">
    <source>
        <dbReference type="Pfam" id="PF13088"/>
    </source>
</evidence>
<protein>
    <submittedName>
        <fullName evidence="3">Formylglycine-generating enzyme required for sulfatase activity</fullName>
    </submittedName>
</protein>